<organism evidence="11 12">
    <name type="scientific">Lithospermum erythrorhizon</name>
    <name type="common">Purple gromwell</name>
    <name type="synonym">Lithospermum officinale var. erythrorhizon</name>
    <dbReference type="NCBI Taxonomy" id="34254"/>
    <lineage>
        <taxon>Eukaryota</taxon>
        <taxon>Viridiplantae</taxon>
        <taxon>Streptophyta</taxon>
        <taxon>Embryophyta</taxon>
        <taxon>Tracheophyta</taxon>
        <taxon>Spermatophyta</taxon>
        <taxon>Magnoliopsida</taxon>
        <taxon>eudicotyledons</taxon>
        <taxon>Gunneridae</taxon>
        <taxon>Pentapetalae</taxon>
        <taxon>asterids</taxon>
        <taxon>lamiids</taxon>
        <taxon>Boraginales</taxon>
        <taxon>Boraginaceae</taxon>
        <taxon>Boraginoideae</taxon>
        <taxon>Lithospermeae</taxon>
        <taxon>Lithospermum</taxon>
    </lineage>
</organism>
<evidence type="ECO:0000256" key="4">
    <source>
        <dbReference type="ARBA" id="ARBA00022723"/>
    </source>
</evidence>
<dbReference type="GO" id="GO:0061630">
    <property type="term" value="F:ubiquitin protein ligase activity"/>
    <property type="evidence" value="ECO:0007669"/>
    <property type="project" value="UniProtKB-EC"/>
</dbReference>
<evidence type="ECO:0000313" key="11">
    <source>
        <dbReference type="EMBL" id="GAA0163818.1"/>
    </source>
</evidence>
<dbReference type="Pfam" id="PF06547">
    <property type="entry name" value="DUF1117"/>
    <property type="match status" value="1"/>
</dbReference>
<comment type="caution">
    <text evidence="11">The sequence shown here is derived from an EMBL/GenBank/DDBJ whole genome shotgun (WGS) entry which is preliminary data.</text>
</comment>
<dbReference type="InterPro" id="IPR001841">
    <property type="entry name" value="Znf_RING"/>
</dbReference>
<dbReference type="EMBL" id="BAABME010004860">
    <property type="protein sequence ID" value="GAA0163818.1"/>
    <property type="molecule type" value="Genomic_DNA"/>
</dbReference>
<dbReference type="Pfam" id="PF14369">
    <property type="entry name" value="Zn_ribbon_19"/>
    <property type="match status" value="1"/>
</dbReference>
<protein>
    <recommendedName>
        <fullName evidence="2">RING-type E3 ubiquitin transferase</fullName>
        <ecNumber evidence="2">2.3.2.27</ecNumber>
    </recommendedName>
</protein>
<dbReference type="GO" id="GO:0005737">
    <property type="term" value="C:cytoplasm"/>
    <property type="evidence" value="ECO:0007669"/>
    <property type="project" value="TreeGrafter"/>
</dbReference>
<gene>
    <name evidence="11" type="ORF">LIER_19594</name>
</gene>
<dbReference type="GO" id="GO:0016874">
    <property type="term" value="F:ligase activity"/>
    <property type="evidence" value="ECO:0007669"/>
    <property type="project" value="UniProtKB-KW"/>
</dbReference>
<dbReference type="CDD" id="cd16667">
    <property type="entry name" value="RING-H2_RNF126-like"/>
    <property type="match status" value="1"/>
</dbReference>
<accession>A0AAV3QMM4</accession>
<sequence length="384" mass="42462">MAETSSYWCYQCNRLIGILNNGDLICPHCDTGFIEAVADPTSLPAPPSPPQLRRPSLDGSGFRRSRRSRDNTSPYNPVILLRSPQQSRNSVSGDNSAGEGGGGGDRLYQLYYDDGAGTGLRPLPRTMSEILLGAGFDRLLDQLSQLEVNRPEKLPASKAAIESMPTVEIGSSHVCSDLQCAVCHEDFIIGSKAREMPCKHLYHFECILPWLSLRNSCPVCRHELPSEIFPTNNINVNDEAHDSQNENEPVGLTIWRLPGGGYAVGRFSGARRGVDRALPVVYTEMDGEFNGNNNGLTRTRRVVWSSSRRNRGIGIGGNGSMGRFFGGFVSFFRRFTSSSETESPGNSIPRSRSVSRSSVFSRYMRRSRRGWAVEEPTGMSMVRW</sequence>
<dbReference type="PANTHER" id="PTHR15710">
    <property type="entry name" value="E3 UBIQUITIN-PROTEIN LIGASE PRAJA"/>
    <property type="match status" value="1"/>
</dbReference>
<dbReference type="PROSITE" id="PS50089">
    <property type="entry name" value="ZF_RING_2"/>
    <property type="match status" value="1"/>
</dbReference>
<evidence type="ECO:0000313" key="12">
    <source>
        <dbReference type="Proteomes" id="UP001454036"/>
    </source>
</evidence>
<evidence type="ECO:0000259" key="10">
    <source>
        <dbReference type="PROSITE" id="PS50089"/>
    </source>
</evidence>
<dbReference type="Proteomes" id="UP001454036">
    <property type="component" value="Unassembled WGS sequence"/>
</dbReference>
<comment type="catalytic activity">
    <reaction evidence="1">
        <text>S-ubiquitinyl-[E2 ubiquitin-conjugating enzyme]-L-cysteine + [acceptor protein]-L-lysine = [E2 ubiquitin-conjugating enzyme]-L-cysteine + N(6)-ubiquitinyl-[acceptor protein]-L-lysine.</text>
        <dbReference type="EC" id="2.3.2.27"/>
    </reaction>
</comment>
<feature type="compositionally biased region" description="Pro residues" evidence="9">
    <location>
        <begin position="43"/>
        <end position="52"/>
    </location>
</feature>
<feature type="compositionally biased region" description="Polar residues" evidence="9">
    <location>
        <begin position="83"/>
        <end position="95"/>
    </location>
</feature>
<keyword evidence="3" id="KW-0808">Transferase</keyword>
<keyword evidence="7" id="KW-0862">Zinc</keyword>
<feature type="region of interest" description="Disordered" evidence="9">
    <location>
        <begin position="40"/>
        <end position="102"/>
    </location>
</feature>
<name>A0AAV3QMM4_LITER</name>
<evidence type="ECO:0000256" key="6">
    <source>
        <dbReference type="ARBA" id="ARBA00022786"/>
    </source>
</evidence>
<evidence type="ECO:0000256" key="3">
    <source>
        <dbReference type="ARBA" id="ARBA00022679"/>
    </source>
</evidence>
<dbReference type="GO" id="GO:0008270">
    <property type="term" value="F:zinc ion binding"/>
    <property type="evidence" value="ECO:0007669"/>
    <property type="project" value="UniProtKB-KW"/>
</dbReference>
<keyword evidence="11" id="KW-0436">Ligase</keyword>
<dbReference type="SUPFAM" id="SSF57850">
    <property type="entry name" value="RING/U-box"/>
    <property type="match status" value="1"/>
</dbReference>
<proteinExistence type="predicted"/>
<dbReference type="GO" id="GO:0016567">
    <property type="term" value="P:protein ubiquitination"/>
    <property type="evidence" value="ECO:0007669"/>
    <property type="project" value="TreeGrafter"/>
</dbReference>
<evidence type="ECO:0000256" key="1">
    <source>
        <dbReference type="ARBA" id="ARBA00000900"/>
    </source>
</evidence>
<evidence type="ECO:0000256" key="8">
    <source>
        <dbReference type="PROSITE-ProRule" id="PRU00175"/>
    </source>
</evidence>
<feature type="domain" description="RING-type" evidence="10">
    <location>
        <begin position="180"/>
        <end position="221"/>
    </location>
</feature>
<dbReference type="InterPro" id="IPR010543">
    <property type="entry name" value="DUF1117"/>
</dbReference>
<keyword evidence="6" id="KW-0833">Ubl conjugation pathway</keyword>
<dbReference type="FunFam" id="3.30.40.10:FF:000022">
    <property type="entry name" value="E3 ubiquitin-protein ligase RING1-like"/>
    <property type="match status" value="1"/>
</dbReference>
<dbReference type="Pfam" id="PF13639">
    <property type="entry name" value="zf-RING_2"/>
    <property type="match status" value="1"/>
</dbReference>
<dbReference type="AlphaFoldDB" id="A0AAV3QMM4"/>
<evidence type="ECO:0000256" key="7">
    <source>
        <dbReference type="ARBA" id="ARBA00022833"/>
    </source>
</evidence>
<evidence type="ECO:0000256" key="5">
    <source>
        <dbReference type="ARBA" id="ARBA00022771"/>
    </source>
</evidence>
<dbReference type="InterPro" id="IPR013083">
    <property type="entry name" value="Znf_RING/FYVE/PHD"/>
</dbReference>
<keyword evidence="5 8" id="KW-0863">Zinc-finger</keyword>
<dbReference type="EC" id="2.3.2.27" evidence="2"/>
<dbReference type="InterPro" id="IPR039525">
    <property type="entry name" value="RNF126-like_zinc-ribbon"/>
</dbReference>
<dbReference type="SMART" id="SM00184">
    <property type="entry name" value="RING"/>
    <property type="match status" value="1"/>
</dbReference>
<dbReference type="Gene3D" id="3.30.40.10">
    <property type="entry name" value="Zinc/RING finger domain, C3HC4 (zinc finger)"/>
    <property type="match status" value="1"/>
</dbReference>
<keyword evidence="4" id="KW-0479">Metal-binding</keyword>
<keyword evidence="12" id="KW-1185">Reference proteome</keyword>
<evidence type="ECO:0000256" key="2">
    <source>
        <dbReference type="ARBA" id="ARBA00012483"/>
    </source>
</evidence>
<dbReference type="PANTHER" id="PTHR15710:SF217">
    <property type="entry name" value="E3 UBIQUITIN-PROTEIN LIGASE RDUF2"/>
    <property type="match status" value="1"/>
</dbReference>
<evidence type="ECO:0000256" key="9">
    <source>
        <dbReference type="SAM" id="MobiDB-lite"/>
    </source>
</evidence>
<reference evidence="11 12" key="1">
    <citation type="submission" date="2024-01" db="EMBL/GenBank/DDBJ databases">
        <title>The complete chloroplast genome sequence of Lithospermum erythrorhizon: insights into the phylogenetic relationship among Boraginaceae species and the maternal lineages of purple gromwells.</title>
        <authorList>
            <person name="Okada T."/>
            <person name="Watanabe K."/>
        </authorList>
    </citation>
    <scope>NUCLEOTIDE SEQUENCE [LARGE SCALE GENOMIC DNA]</scope>
</reference>